<sequence>MEFSVALPRTIPFSDPVRARIGFGSGSTSFRVSPTNPASRIAATSSVTGNEVVPASSVNPVYTPTPKDRDIRTPHSGYHFDGTARPFFEGWYFKVSIPQCRQSFCFMYSAENPAFPNGMSMLDRSIYGNRFTGVGVQILGADDKYICQFSDKSKNFWGSRHELVLGNTFLPNGNSTPPTDEVTPQEFNKRVLEGFQVTPLWNQGFIRDDGRSNYVETVKTAQWEYSTKPVYGWGDVTAKQKSTAGWLAAFPVFEPHWQICMAGGLSTGWIEWDGERFEFENAPSYSEKNWGGGFPRKWYWIQCNVFEGTSSEVALTAAGGLRQLSGFSEEYESPSLIGVHHAGRFYEFVPWTGAVTWDITPWGYWKMTGENETHLVKIEATTKEPGTPLRAPTIEAGLVPACKDTCYGDLRLQLWEKKYDGSKGKVILDVTSSMAALEVGGGPWFSGWKGKTVSNELLNRALRAPIDMESFFPITFFKPPGL</sequence>
<keyword evidence="2" id="KW-1185">Reference proteome</keyword>
<comment type="caution">
    <text evidence="1">The sequence shown here is derived from an EMBL/GenBank/DDBJ whole genome shotgun (WGS) entry which is preliminary data.</text>
</comment>
<evidence type="ECO:0000313" key="1">
    <source>
        <dbReference type="EMBL" id="KAF3333168.1"/>
    </source>
</evidence>
<dbReference type="PANTHER" id="PTHR35309">
    <property type="match status" value="1"/>
</dbReference>
<dbReference type="OrthoDB" id="38968at2759"/>
<proteinExistence type="predicted"/>
<organism evidence="1 2">
    <name type="scientific">Carex littledalei</name>
    <dbReference type="NCBI Taxonomy" id="544730"/>
    <lineage>
        <taxon>Eukaryota</taxon>
        <taxon>Viridiplantae</taxon>
        <taxon>Streptophyta</taxon>
        <taxon>Embryophyta</taxon>
        <taxon>Tracheophyta</taxon>
        <taxon>Spermatophyta</taxon>
        <taxon>Magnoliopsida</taxon>
        <taxon>Liliopsida</taxon>
        <taxon>Poales</taxon>
        <taxon>Cyperaceae</taxon>
        <taxon>Cyperoideae</taxon>
        <taxon>Cariceae</taxon>
        <taxon>Carex</taxon>
        <taxon>Carex subgen. Euthyceras</taxon>
    </lineage>
</organism>
<accession>A0A833R4F4</accession>
<dbReference type="Proteomes" id="UP000623129">
    <property type="component" value="Unassembled WGS sequence"/>
</dbReference>
<gene>
    <name evidence="1" type="ORF">FCM35_KLT00859</name>
</gene>
<dbReference type="Pfam" id="PF14249">
    <property type="entry name" value="Tocopherol_cycl"/>
    <property type="match status" value="1"/>
</dbReference>
<reference evidence="1" key="1">
    <citation type="submission" date="2020-01" db="EMBL/GenBank/DDBJ databases">
        <title>Genome sequence of Kobresia littledalei, the first chromosome-level genome in the family Cyperaceae.</title>
        <authorList>
            <person name="Qu G."/>
        </authorList>
    </citation>
    <scope>NUCLEOTIDE SEQUENCE</scope>
    <source>
        <strain evidence="1">C.B.Clarke</strain>
        <tissue evidence="1">Leaf</tissue>
    </source>
</reference>
<evidence type="ECO:0000313" key="2">
    <source>
        <dbReference type="Proteomes" id="UP000623129"/>
    </source>
</evidence>
<protein>
    <submittedName>
        <fullName evidence="1">Tocopherol cyclase</fullName>
    </submittedName>
</protein>
<name>A0A833R4F4_9POAL</name>
<dbReference type="GO" id="GO:0009976">
    <property type="term" value="F:tocopherol cyclase activity"/>
    <property type="evidence" value="ECO:0007669"/>
    <property type="project" value="InterPro"/>
</dbReference>
<dbReference type="InterPro" id="IPR025893">
    <property type="entry name" value="Tocopherol_cyclase"/>
</dbReference>
<dbReference type="PANTHER" id="PTHR35309:SF2">
    <property type="entry name" value="TOCOPHEROL CYCLASE, CHLOROPLASTIC"/>
    <property type="match status" value="1"/>
</dbReference>
<dbReference type="AlphaFoldDB" id="A0A833R4F4"/>
<dbReference type="EMBL" id="SWLB01000010">
    <property type="protein sequence ID" value="KAF3333168.1"/>
    <property type="molecule type" value="Genomic_DNA"/>
</dbReference>